<dbReference type="Proteomes" id="UP000655523">
    <property type="component" value="Unassembled WGS sequence"/>
</dbReference>
<accession>A0A972SGK6</accession>
<dbReference type="EMBL" id="WOEZ01000046">
    <property type="protein sequence ID" value="NPT55033.1"/>
    <property type="molecule type" value="Genomic_DNA"/>
</dbReference>
<name>A0A972SGK6_9BURK</name>
<keyword evidence="2" id="KW-1185">Reference proteome</keyword>
<proteinExistence type="predicted"/>
<dbReference type="RefSeq" id="WP_172163260.1">
    <property type="nucleotide sequence ID" value="NZ_WOEZ01000046.1"/>
</dbReference>
<evidence type="ECO:0008006" key="3">
    <source>
        <dbReference type="Google" id="ProtNLM"/>
    </source>
</evidence>
<evidence type="ECO:0000313" key="2">
    <source>
        <dbReference type="Proteomes" id="UP000655523"/>
    </source>
</evidence>
<comment type="caution">
    <text evidence="1">The sequence shown here is derived from an EMBL/GenBank/DDBJ whole genome shotgun (WGS) entry which is preliminary data.</text>
</comment>
<protein>
    <recommendedName>
        <fullName evidence="3">Transposase</fullName>
    </recommendedName>
</protein>
<organism evidence="1 2">
    <name type="scientific">Paraburkholderia elongata</name>
    <dbReference type="NCBI Taxonomy" id="2675747"/>
    <lineage>
        <taxon>Bacteria</taxon>
        <taxon>Pseudomonadati</taxon>
        <taxon>Pseudomonadota</taxon>
        <taxon>Betaproteobacteria</taxon>
        <taxon>Burkholderiales</taxon>
        <taxon>Burkholderiaceae</taxon>
        <taxon>Paraburkholderia</taxon>
    </lineage>
</organism>
<evidence type="ECO:0000313" key="1">
    <source>
        <dbReference type="EMBL" id="NPT55033.1"/>
    </source>
</evidence>
<reference evidence="1 2" key="1">
    <citation type="submission" date="2019-11" db="EMBL/GenBank/DDBJ databases">
        <title>Metabolism of dissolved organic matter in forest soils.</title>
        <authorList>
            <person name="Cyle K.T."/>
            <person name="Wilhelm R.C."/>
            <person name="Martinez C.E."/>
        </authorList>
    </citation>
    <scope>NUCLEOTIDE SEQUENCE [LARGE SCALE GENOMIC DNA]</scope>
    <source>
        <strain evidence="1 2">5N</strain>
    </source>
</reference>
<gene>
    <name evidence="1" type="ORF">GNZ13_10520</name>
</gene>
<sequence>MREDGGRQISHATLEEIRIRAVKRVEAGASPEDVIRTLGFSRARTDE</sequence>
<dbReference type="AlphaFoldDB" id="A0A972SGK6"/>